<keyword evidence="4" id="KW-1185">Reference proteome</keyword>
<feature type="signal peptide" evidence="2">
    <location>
        <begin position="1"/>
        <end position="40"/>
    </location>
</feature>
<sequence>MKTRFPITRVFLPRSWGAALAAATLLAGAAALTVPGQATAAVAGSIPVQLSSQPGSALDADARTLNADDIADANAHHDHVTVQLAELNLGQHSPRKALFVQLQSMWLCGSAGCTTSVWLNTPEGWAPALDAVDGSIALLPTYHNGMQDLLVNDDQRLAWNGKAYKSQGAVAPNRQRPRLSATMSSNVPSAAIPTKRPNSF</sequence>
<evidence type="ECO:0000256" key="1">
    <source>
        <dbReference type="SAM" id="MobiDB-lite"/>
    </source>
</evidence>
<protein>
    <submittedName>
        <fullName evidence="3">Uncharacterized protein</fullName>
    </submittedName>
</protein>
<feature type="chain" id="PRO_5021409070" evidence="2">
    <location>
        <begin position="41"/>
        <end position="200"/>
    </location>
</feature>
<keyword evidence="2" id="KW-0732">Signal</keyword>
<proteinExistence type="predicted"/>
<dbReference type="EMBL" id="CP038231">
    <property type="protein sequence ID" value="QDH13769.1"/>
    <property type="molecule type" value="Genomic_DNA"/>
</dbReference>
<accession>A0A4Y6U8J6</accession>
<gene>
    <name evidence="3" type="ORF">E3E12_05730</name>
</gene>
<reference evidence="3 4" key="1">
    <citation type="submission" date="2019-03" db="EMBL/GenBank/DDBJ databases">
        <title>The complete genome sequence of Swingsia_sp. F3b2 LMG30590(T).</title>
        <authorList>
            <person name="Chua K.-O."/>
            <person name="Chan K.-G."/>
            <person name="See-Too W.-S."/>
        </authorList>
    </citation>
    <scope>NUCLEOTIDE SEQUENCE [LARGE SCALE GENOMIC DNA]</scope>
    <source>
        <strain evidence="3 4">F3b2</strain>
    </source>
</reference>
<name>A0A4Y6U8J6_9PROT</name>
<evidence type="ECO:0000313" key="3">
    <source>
        <dbReference type="EMBL" id="QDH13769.1"/>
    </source>
</evidence>
<dbReference type="RefSeq" id="WP_141443477.1">
    <property type="nucleotide sequence ID" value="NZ_CP038231.1"/>
</dbReference>
<evidence type="ECO:0000313" key="4">
    <source>
        <dbReference type="Proteomes" id="UP000318709"/>
    </source>
</evidence>
<dbReference type="AlphaFoldDB" id="A0A4Y6U8J6"/>
<feature type="region of interest" description="Disordered" evidence="1">
    <location>
        <begin position="166"/>
        <end position="200"/>
    </location>
</feature>
<organism evidence="3 4">
    <name type="scientific">Formicincola oecophyllae</name>
    <dbReference type="NCBI Taxonomy" id="2558361"/>
    <lineage>
        <taxon>Bacteria</taxon>
        <taxon>Pseudomonadati</taxon>
        <taxon>Pseudomonadota</taxon>
        <taxon>Alphaproteobacteria</taxon>
        <taxon>Acetobacterales</taxon>
        <taxon>Acetobacteraceae</taxon>
        <taxon>Formicincola</taxon>
    </lineage>
</organism>
<evidence type="ECO:0000256" key="2">
    <source>
        <dbReference type="SAM" id="SignalP"/>
    </source>
</evidence>
<dbReference type="Proteomes" id="UP000318709">
    <property type="component" value="Chromosome"/>
</dbReference>
<dbReference type="KEGG" id="swf:E3E12_05730"/>
<dbReference type="OrthoDB" id="7271479at2"/>